<keyword evidence="2" id="KW-0472">Membrane</keyword>
<feature type="transmembrane region" description="Helical" evidence="2">
    <location>
        <begin position="335"/>
        <end position="355"/>
    </location>
</feature>
<evidence type="ECO:0000256" key="1">
    <source>
        <dbReference type="SAM" id="MobiDB-lite"/>
    </source>
</evidence>
<comment type="caution">
    <text evidence="3">The sequence shown here is derived from an EMBL/GenBank/DDBJ whole genome shotgun (WGS) entry which is preliminary data.</text>
</comment>
<dbReference type="EMBL" id="RDSR01000009">
    <property type="protein sequence ID" value="RNE62590.1"/>
    <property type="molecule type" value="Genomic_DNA"/>
</dbReference>
<organism evidence="3 4">
    <name type="scientific">Cryobacterium tepidiphilum</name>
    <dbReference type="NCBI Taxonomy" id="2486026"/>
    <lineage>
        <taxon>Bacteria</taxon>
        <taxon>Bacillati</taxon>
        <taxon>Actinomycetota</taxon>
        <taxon>Actinomycetes</taxon>
        <taxon>Micrococcales</taxon>
        <taxon>Microbacteriaceae</taxon>
        <taxon>Cryobacterium</taxon>
    </lineage>
</organism>
<sequence length="1047" mass="110887">MTNGAPKPARNQDVTRRNSSTTGESAAARRPRGLRRAARATVAALALGLAFGSALITAGPAAASTAYDITPVQGTGLVAVPAATPAPKPAPKPTTTPAKPGATATPTPAANNDPLASLDDLCMQVENFTTAGHPSAALELIDEIRQPATQEPSTFTSRRLILACEPERLAALAASAETALKTALTSPSPNPDNPSADTNDAATREVCGVADRLNEAGQPDQALRLIDRVRQPALANPDVPGMTGLAAACEQERIDALTSNGYSDLQGSLAADTPSETTGQSWAAATAAWVAPLVGPVLAALGLVLLLLILGRLLVFLPGSPWRIRSAVTRRTLGILGLVLVVLTPILFVITLVHAPLDLTGAGTDTTGGTSSGVIDPVVTHPAPLDQVTPLSADKLPWLLLILLALGLLGAFFLSLYLASRLAVALHVRDAAGDRNEPQTTELVALLGQLGAASPRGLEVPRATDVTALAHNALPLPQGGASAFTAGVRRVLGLTPWRVTVDFVGNEVDPDAPTLLATEPHPTRAAVVITRNGYAVGAVTMDPSIWQVQQIRGTAGEANEAATRDLRTAQTDAALLPDPGHPSSPSSHLSKLAASFVLATLAQHHDGFDALCGATDWRSIGLHSLATTDYKNNREAARQLLTRAVDFDSANRPALVALQHALHREAHEVDELRRYGEWLGAQSDLINTEAGGSPTQGGFIDLHRRILLTWLVVVLNHRAITGSSSWPGDTLIEERSTRLVALLADGTPASGGLRDAMRPQAATLLDGLFPPDLTPARSENAASAPGGKARKAAAAAAADAGTASDDTTDAAAAARDDATATDVVVGELFPPSWRARAFASLAPATAYNVACGYVRLGEDMRNPEVREKFERAFALPHIRRWARYDPELAGLRTDPAFRELVGVIPDTSYWQLDLFAPFEEKLTDAGITDPAKLQDREDDDELRRYLELPPPVYTHLTRVAQLVHRAQEVSWLFRWKAASSLQVEIVGQLVARGIEVPADIHPAWITAGRPVDPTVARDIAQAIYERTWQRVDEGELVEWMRKVKAEH</sequence>
<protein>
    <submittedName>
        <fullName evidence="3">Uncharacterized protein</fullName>
    </submittedName>
</protein>
<feature type="transmembrane region" description="Helical" evidence="2">
    <location>
        <begin position="40"/>
        <end position="63"/>
    </location>
</feature>
<feature type="transmembrane region" description="Helical" evidence="2">
    <location>
        <begin position="398"/>
        <end position="419"/>
    </location>
</feature>
<keyword evidence="4" id="KW-1185">Reference proteome</keyword>
<feature type="compositionally biased region" description="Pro residues" evidence="1">
    <location>
        <begin position="84"/>
        <end position="94"/>
    </location>
</feature>
<keyword evidence="2" id="KW-1133">Transmembrane helix</keyword>
<dbReference type="Proteomes" id="UP000279859">
    <property type="component" value="Unassembled WGS sequence"/>
</dbReference>
<feature type="region of interest" description="Disordered" evidence="1">
    <location>
        <begin position="1"/>
        <end position="35"/>
    </location>
</feature>
<feature type="region of interest" description="Disordered" evidence="1">
    <location>
        <begin position="83"/>
        <end position="115"/>
    </location>
</feature>
<reference evidence="3 4" key="1">
    <citation type="submission" date="2018-11" db="EMBL/GenBank/DDBJ databases">
        <title>Cryobacterium sp. nov., isolated from rhizosphere soil of lettuce.</title>
        <authorList>
            <person name="Wang Y."/>
        </authorList>
    </citation>
    <scope>NUCLEOTIDE SEQUENCE [LARGE SCALE GENOMIC DNA]</scope>
    <source>
        <strain evidence="3 4">NEAU-85</strain>
    </source>
</reference>
<evidence type="ECO:0000256" key="2">
    <source>
        <dbReference type="SAM" id="Phobius"/>
    </source>
</evidence>
<proteinExistence type="predicted"/>
<evidence type="ECO:0000313" key="3">
    <source>
        <dbReference type="EMBL" id="RNE62590.1"/>
    </source>
</evidence>
<feature type="region of interest" description="Disordered" evidence="1">
    <location>
        <begin position="181"/>
        <end position="200"/>
    </location>
</feature>
<accession>A0A3M8LAW3</accession>
<feature type="compositionally biased region" description="Low complexity" evidence="1">
    <location>
        <begin position="95"/>
        <end position="110"/>
    </location>
</feature>
<feature type="transmembrane region" description="Helical" evidence="2">
    <location>
        <begin position="289"/>
        <end position="315"/>
    </location>
</feature>
<dbReference type="OrthoDB" id="4904217at2"/>
<dbReference type="AlphaFoldDB" id="A0A3M8LAW3"/>
<gene>
    <name evidence="3" type="ORF">EEJ31_07080</name>
</gene>
<evidence type="ECO:0000313" key="4">
    <source>
        <dbReference type="Proteomes" id="UP000279859"/>
    </source>
</evidence>
<dbReference type="RefSeq" id="WP_123045607.1">
    <property type="nucleotide sequence ID" value="NZ_RDSR01000009.1"/>
</dbReference>
<feature type="region of interest" description="Disordered" evidence="1">
    <location>
        <begin position="768"/>
        <end position="788"/>
    </location>
</feature>
<name>A0A3M8LAW3_9MICO</name>
<keyword evidence="2" id="KW-0812">Transmembrane</keyword>